<accession>A0AAD6LVJ2</accession>
<evidence type="ECO:0000313" key="1">
    <source>
        <dbReference type="EMBL" id="KAJ6973932.1"/>
    </source>
</evidence>
<keyword evidence="2" id="KW-1185">Reference proteome</keyword>
<comment type="caution">
    <text evidence="1">The sequence shown here is derived from an EMBL/GenBank/DDBJ whole genome shotgun (WGS) entry which is preliminary data.</text>
</comment>
<evidence type="ECO:0000313" key="2">
    <source>
        <dbReference type="Proteomes" id="UP001164929"/>
    </source>
</evidence>
<proteinExistence type="predicted"/>
<dbReference type="EMBL" id="JAQIZT010000013">
    <property type="protein sequence ID" value="KAJ6973932.1"/>
    <property type="molecule type" value="Genomic_DNA"/>
</dbReference>
<name>A0AAD6LVJ2_9ROSI</name>
<sequence>MTRFALHKDYMSKRILHLPISSNRQEVLSDDMCRSIHSGNQGQVLQKHTLADTCTPTLDILLLHIFHLSKSKLHGTRINANPNILTSIIPEVPP</sequence>
<reference evidence="1" key="1">
    <citation type="journal article" date="2023" name="Mol. Ecol. Resour.">
        <title>Chromosome-level genome assembly of a triploid poplar Populus alba 'Berolinensis'.</title>
        <authorList>
            <person name="Chen S."/>
            <person name="Yu Y."/>
            <person name="Wang X."/>
            <person name="Wang S."/>
            <person name="Zhang T."/>
            <person name="Zhou Y."/>
            <person name="He R."/>
            <person name="Meng N."/>
            <person name="Wang Y."/>
            <person name="Liu W."/>
            <person name="Liu Z."/>
            <person name="Liu J."/>
            <person name="Guo Q."/>
            <person name="Huang H."/>
            <person name="Sederoff R.R."/>
            <person name="Wang G."/>
            <person name="Qu G."/>
            <person name="Chen S."/>
        </authorList>
    </citation>
    <scope>NUCLEOTIDE SEQUENCE</scope>
    <source>
        <strain evidence="1">SC-2020</strain>
    </source>
</reference>
<dbReference type="AlphaFoldDB" id="A0AAD6LVJ2"/>
<organism evidence="1 2">
    <name type="scientific">Populus alba x Populus x berolinensis</name>
    <dbReference type="NCBI Taxonomy" id="444605"/>
    <lineage>
        <taxon>Eukaryota</taxon>
        <taxon>Viridiplantae</taxon>
        <taxon>Streptophyta</taxon>
        <taxon>Embryophyta</taxon>
        <taxon>Tracheophyta</taxon>
        <taxon>Spermatophyta</taxon>
        <taxon>Magnoliopsida</taxon>
        <taxon>eudicotyledons</taxon>
        <taxon>Gunneridae</taxon>
        <taxon>Pentapetalae</taxon>
        <taxon>rosids</taxon>
        <taxon>fabids</taxon>
        <taxon>Malpighiales</taxon>
        <taxon>Salicaceae</taxon>
        <taxon>Saliceae</taxon>
        <taxon>Populus</taxon>
    </lineage>
</organism>
<gene>
    <name evidence="1" type="ORF">NC653_030083</name>
</gene>
<protein>
    <submittedName>
        <fullName evidence="1">Uncharacterized protein</fullName>
    </submittedName>
</protein>
<dbReference type="Proteomes" id="UP001164929">
    <property type="component" value="Chromosome 13"/>
</dbReference>